<dbReference type="EMBL" id="ATJO01000056">
    <property type="protein sequence ID" value="EPI50749.1"/>
    <property type="molecule type" value="Genomic_DNA"/>
</dbReference>
<dbReference type="HOGENOM" id="CLU_3118239_0_0_11"/>
<sequence>MRDLRKNWGEQSSVILNVTRCTPSFNPSTLIQHSPRGLIVQRVTYNPSAV</sequence>
<evidence type="ECO:0000313" key="2">
    <source>
        <dbReference type="Proteomes" id="UP000014601"/>
    </source>
</evidence>
<comment type="caution">
    <text evidence="1">The sequence shown here is derived from an EMBL/GenBank/DDBJ whole genome shotgun (WGS) entry which is preliminary data.</text>
</comment>
<proteinExistence type="predicted"/>
<name>S4I8B7_9BIFI</name>
<dbReference type="AlphaFoldDB" id="S4I8B7"/>
<accession>S4I8B7</accession>
<dbReference type="Proteomes" id="UP000014601">
    <property type="component" value="Unassembled WGS sequence"/>
</dbReference>
<organism evidence="1 2">
    <name type="scientific">Gardnerella pickettii JCP7719</name>
    <dbReference type="NCBI Taxonomy" id="1261061"/>
    <lineage>
        <taxon>Bacteria</taxon>
        <taxon>Bacillati</taxon>
        <taxon>Actinomycetota</taxon>
        <taxon>Actinomycetes</taxon>
        <taxon>Bifidobacteriales</taxon>
        <taxon>Bifidobacteriaceae</taxon>
        <taxon>Gardnerella</taxon>
        <taxon>Gardnerella pickettii</taxon>
    </lineage>
</organism>
<evidence type="ECO:0000313" key="1">
    <source>
        <dbReference type="EMBL" id="EPI50749.1"/>
    </source>
</evidence>
<gene>
    <name evidence="1" type="ORF">HMPREF1576_00695</name>
</gene>
<reference evidence="1 2" key="1">
    <citation type="submission" date="2013-06" db="EMBL/GenBank/DDBJ databases">
        <authorList>
            <person name="Weinstock G."/>
            <person name="Sodergren E."/>
            <person name="Lobos E.A."/>
            <person name="Fulton L."/>
            <person name="Fulton R."/>
            <person name="Courtney L."/>
            <person name="Fronick C."/>
            <person name="O'Laughlin M."/>
            <person name="Godfrey J."/>
            <person name="Wilson R.M."/>
            <person name="Miner T."/>
            <person name="Farmer C."/>
            <person name="Delehaunty K."/>
            <person name="Cordes M."/>
            <person name="Minx P."/>
            <person name="Tomlinson C."/>
            <person name="Chen J."/>
            <person name="Wollam A."/>
            <person name="Pepin K.H."/>
            <person name="Bhonagiri V."/>
            <person name="Zhang X."/>
            <person name="Warren W."/>
            <person name="Mitreva M."/>
            <person name="Mardis E.R."/>
            <person name="Wilson R.K."/>
        </authorList>
    </citation>
    <scope>NUCLEOTIDE SEQUENCE [LARGE SCALE GENOMIC DNA]</scope>
    <source>
        <strain evidence="1 2">JCP7719</strain>
    </source>
</reference>
<protein>
    <submittedName>
        <fullName evidence="1">Uncharacterized protein</fullName>
    </submittedName>
</protein>